<dbReference type="GO" id="GO:0004523">
    <property type="term" value="F:RNA-DNA hybrid ribonuclease activity"/>
    <property type="evidence" value="ECO:0007669"/>
    <property type="project" value="InterPro"/>
</dbReference>
<evidence type="ECO:0000313" key="2">
    <source>
        <dbReference type="EMBL" id="RID75788.1"/>
    </source>
</evidence>
<dbReference type="EMBL" id="CM010629">
    <property type="protein sequence ID" value="RID75788.1"/>
    <property type="molecule type" value="Genomic_DNA"/>
</dbReference>
<protein>
    <recommendedName>
        <fullName evidence="1">RNase H type-1 domain-containing protein</fullName>
    </recommendedName>
</protein>
<dbReference type="PANTHER" id="PTHR47074">
    <property type="entry name" value="BNAC02G40300D PROTEIN"/>
    <property type="match status" value="1"/>
</dbReference>
<feature type="domain" description="RNase H type-1" evidence="1">
    <location>
        <begin position="30"/>
        <end position="147"/>
    </location>
</feature>
<proteinExistence type="predicted"/>
<gene>
    <name evidence="2" type="ORF">BRARA_B02812</name>
</gene>
<reference evidence="2 3" key="1">
    <citation type="submission" date="2018-06" db="EMBL/GenBank/DDBJ databases">
        <title>WGS assembly of Brassica rapa FPsc.</title>
        <authorList>
            <person name="Bowman J."/>
            <person name="Kohchi T."/>
            <person name="Yamato K."/>
            <person name="Jenkins J."/>
            <person name="Shu S."/>
            <person name="Ishizaki K."/>
            <person name="Yamaoka S."/>
            <person name="Nishihama R."/>
            <person name="Nakamura Y."/>
            <person name="Berger F."/>
            <person name="Adam C."/>
            <person name="Aki S."/>
            <person name="Althoff F."/>
            <person name="Araki T."/>
            <person name="Arteaga-Vazquez M."/>
            <person name="Balasubrmanian S."/>
            <person name="Bauer D."/>
            <person name="Boehm C."/>
            <person name="Briginshaw L."/>
            <person name="Caballero-Perez J."/>
            <person name="Catarino B."/>
            <person name="Chen F."/>
            <person name="Chiyoda S."/>
            <person name="Chovatia M."/>
            <person name="Davies K."/>
            <person name="Delmans M."/>
            <person name="Demura T."/>
            <person name="Dierschke T."/>
            <person name="Dolan L."/>
            <person name="Dorantes-Acosta A."/>
            <person name="Eklund D."/>
            <person name="Florent S."/>
            <person name="Flores-Sandoval E."/>
            <person name="Fujiyama A."/>
            <person name="Fukuzawa H."/>
            <person name="Galik B."/>
            <person name="Grimanelli D."/>
            <person name="Grimwood J."/>
            <person name="Grossniklaus U."/>
            <person name="Hamada T."/>
            <person name="Haseloff J."/>
            <person name="Hetherington A."/>
            <person name="Higo A."/>
            <person name="Hirakawa Y."/>
            <person name="Hundley H."/>
            <person name="Ikeda Y."/>
            <person name="Inoue K."/>
            <person name="Inoue S."/>
            <person name="Ishida S."/>
            <person name="Jia Q."/>
            <person name="Kakita M."/>
            <person name="Kanazawa T."/>
            <person name="Kawai Y."/>
            <person name="Kawashima T."/>
            <person name="Kennedy M."/>
            <person name="Kinose K."/>
            <person name="Kinoshita T."/>
            <person name="Kohara Y."/>
            <person name="Koide E."/>
            <person name="Komatsu K."/>
            <person name="Kopischke S."/>
            <person name="Kubo M."/>
            <person name="Kyozuka J."/>
            <person name="Lagercrantz U."/>
            <person name="Lin S."/>
            <person name="Lindquist E."/>
            <person name="Lipzen A."/>
            <person name="Lu C."/>
            <person name="Luna E."/>
            <person name="Martienssen R."/>
            <person name="Minamino N."/>
            <person name="Mizutani M."/>
            <person name="Mizutani M."/>
            <person name="Mochizuki N."/>
            <person name="Monte I."/>
            <person name="Mosher R."/>
            <person name="Nagasaki H."/>
            <person name="Nakagami H."/>
            <person name="Naramoto S."/>
            <person name="Nishitani K."/>
            <person name="Ohtani M."/>
            <person name="Okamoto T."/>
            <person name="Okumura M."/>
            <person name="Phillips J."/>
            <person name="Pollak B."/>
            <person name="Reinders A."/>
            <person name="Roevekamp M."/>
            <person name="Sano R."/>
            <person name="Sawa S."/>
            <person name="Schmid M."/>
            <person name="Shirakawa M."/>
            <person name="Solano R."/>
            <person name="Spunde A."/>
            <person name="Suetsugu N."/>
            <person name="Sugano S."/>
            <person name="Sugiyama A."/>
            <person name="Sun R."/>
            <person name="Suzuki Y."/>
            <person name="Takenaka M."/>
            <person name="Takezawa D."/>
            <person name="Tomogane H."/>
            <person name="Tsuzuki M."/>
            <person name="Ueda T."/>
            <person name="Umeda M."/>
            <person name="Ward J."/>
            <person name="Watanabe Y."/>
            <person name="Yazaki K."/>
            <person name="Yokoyama R."/>
            <person name="Yoshitake Y."/>
            <person name="Yotsui I."/>
            <person name="Zachgo S."/>
            <person name="Schmutz J."/>
        </authorList>
    </citation>
    <scope>NUCLEOTIDE SEQUENCE [LARGE SCALE GENOMIC DNA]</scope>
    <source>
        <strain evidence="3">cv. B-3</strain>
    </source>
</reference>
<dbReference type="AlphaFoldDB" id="A0A398AFW3"/>
<dbReference type="InterPro" id="IPR002156">
    <property type="entry name" value="RNaseH_domain"/>
</dbReference>
<organism evidence="2 3">
    <name type="scientific">Brassica campestris</name>
    <name type="common">Field mustard</name>
    <dbReference type="NCBI Taxonomy" id="3711"/>
    <lineage>
        <taxon>Eukaryota</taxon>
        <taxon>Viridiplantae</taxon>
        <taxon>Streptophyta</taxon>
        <taxon>Embryophyta</taxon>
        <taxon>Tracheophyta</taxon>
        <taxon>Spermatophyta</taxon>
        <taxon>Magnoliopsida</taxon>
        <taxon>eudicotyledons</taxon>
        <taxon>Gunneridae</taxon>
        <taxon>Pentapetalae</taxon>
        <taxon>rosids</taxon>
        <taxon>malvids</taxon>
        <taxon>Brassicales</taxon>
        <taxon>Brassicaceae</taxon>
        <taxon>Brassiceae</taxon>
        <taxon>Brassica</taxon>
    </lineage>
</organism>
<evidence type="ECO:0000259" key="1">
    <source>
        <dbReference type="Pfam" id="PF13456"/>
    </source>
</evidence>
<dbReference type="PANTHER" id="PTHR47074:SF49">
    <property type="entry name" value="POLYNUCLEOTIDYL TRANSFERASE, RIBONUCLEASE H-LIKE SUPERFAMILY PROTEIN"/>
    <property type="match status" value="1"/>
</dbReference>
<feature type="non-terminal residue" evidence="2">
    <location>
        <position position="1"/>
    </location>
</feature>
<dbReference type="GO" id="GO:0003676">
    <property type="term" value="F:nucleic acid binding"/>
    <property type="evidence" value="ECO:0007669"/>
    <property type="project" value="InterPro"/>
</dbReference>
<dbReference type="Proteomes" id="UP000264353">
    <property type="component" value="Chromosome A2"/>
</dbReference>
<dbReference type="Pfam" id="PF13456">
    <property type="entry name" value="RVT_3"/>
    <property type="match status" value="1"/>
</dbReference>
<accession>A0A398AFW3</accession>
<sequence length="183" mass="20506">SLYQVLPKALSSRSWIPPSISWIKCNLAYSWDKKTKLVGVAWLLRNHCGKVLLHSRHAISDIDSLTEAKLQCLLWAINIMSELKISQVVFSTEAYELIIGAVIRAKACPSFAFQASEINLALSKIRKWKLHVKTAATNLSAYLIAQSASFGPRIHSYMASGAPFWLRNTLDNDMAFESLFSSF</sequence>
<evidence type="ECO:0000313" key="3">
    <source>
        <dbReference type="Proteomes" id="UP000264353"/>
    </source>
</evidence>
<dbReference type="InterPro" id="IPR052929">
    <property type="entry name" value="RNase_H-like_EbsB-rel"/>
</dbReference>
<name>A0A398AFW3_BRACM</name>